<dbReference type="Pfam" id="PF00126">
    <property type="entry name" value="HTH_1"/>
    <property type="match status" value="1"/>
</dbReference>
<evidence type="ECO:0000256" key="2">
    <source>
        <dbReference type="ARBA" id="ARBA00023015"/>
    </source>
</evidence>
<keyword evidence="2" id="KW-0805">Transcription regulation</keyword>
<feature type="domain" description="HTH lysR-type" evidence="5">
    <location>
        <begin position="11"/>
        <end position="68"/>
    </location>
</feature>
<dbReference type="RefSeq" id="WP_201849984.1">
    <property type="nucleotide sequence ID" value="NZ_JAERRG010000003.1"/>
</dbReference>
<dbReference type="PANTHER" id="PTHR30419:SF8">
    <property type="entry name" value="NITROGEN ASSIMILATION TRANSCRIPTIONAL ACTIVATOR-RELATED"/>
    <property type="match status" value="1"/>
</dbReference>
<dbReference type="SUPFAM" id="SSF53850">
    <property type="entry name" value="Periplasmic binding protein-like II"/>
    <property type="match status" value="1"/>
</dbReference>
<sequence length="313" mass="34474">MRPDDLLKGRLKLRHLVMLTAIDDQGSLLRAAEQLHVTQPVLTRGLRELESLLGVELFERGPRGMTPTPHGRAFLDHARTVVAELRQAGRHMTELSAGTAGTVTIGTHLAGANVLLPRAIAALKAERPRLTVVVREATPDLLTQDLLAGRLDFTLGRLVPTEESRLRQYTLYQEPIRLVTGVGHPVLCHGTPALEDLLDYPWVVPVTQTALRQELEDAFWRRGLSLPENRVECTSILTLRTLLRETHMVAALPQLVAQQDDQLALLPTALEMVGQTVGVTVPVGRIPTSTARFALHHLRTAAARIRESLDTAV</sequence>
<evidence type="ECO:0000256" key="3">
    <source>
        <dbReference type="ARBA" id="ARBA00023125"/>
    </source>
</evidence>
<dbReference type="InterPro" id="IPR036388">
    <property type="entry name" value="WH-like_DNA-bd_sf"/>
</dbReference>
<evidence type="ECO:0000259" key="5">
    <source>
        <dbReference type="PROSITE" id="PS50931"/>
    </source>
</evidence>
<organism evidence="6 7">
    <name type="scientific">Streptomyces endocoffeicus</name>
    <dbReference type="NCBI Taxonomy" id="2898945"/>
    <lineage>
        <taxon>Bacteria</taxon>
        <taxon>Bacillati</taxon>
        <taxon>Actinomycetota</taxon>
        <taxon>Actinomycetes</taxon>
        <taxon>Kitasatosporales</taxon>
        <taxon>Streptomycetaceae</taxon>
        <taxon>Streptomyces</taxon>
    </lineage>
</organism>
<dbReference type="PRINTS" id="PR00039">
    <property type="entry name" value="HTHLYSR"/>
</dbReference>
<dbReference type="EMBL" id="JAERRG010000003">
    <property type="protein sequence ID" value="MBL1112836.1"/>
    <property type="molecule type" value="Genomic_DNA"/>
</dbReference>
<protein>
    <submittedName>
        <fullName evidence="6">LysR family transcriptional regulator</fullName>
    </submittedName>
</protein>
<evidence type="ECO:0000256" key="4">
    <source>
        <dbReference type="ARBA" id="ARBA00023163"/>
    </source>
</evidence>
<reference evidence="6 7" key="1">
    <citation type="submission" date="2021-01" db="EMBL/GenBank/DDBJ databases">
        <title>WGS of actinomycetes isolated from Thailand.</title>
        <authorList>
            <person name="Thawai C."/>
        </authorList>
    </citation>
    <scope>NUCLEOTIDE SEQUENCE [LARGE SCALE GENOMIC DNA]</scope>
    <source>
        <strain evidence="6 7">CA3R110</strain>
    </source>
</reference>
<accession>A0ABS1PKB0</accession>
<evidence type="ECO:0000313" key="7">
    <source>
        <dbReference type="Proteomes" id="UP000621510"/>
    </source>
</evidence>
<keyword evidence="3" id="KW-0238">DNA-binding</keyword>
<dbReference type="Proteomes" id="UP000621510">
    <property type="component" value="Unassembled WGS sequence"/>
</dbReference>
<dbReference type="Gene3D" id="1.10.10.10">
    <property type="entry name" value="Winged helix-like DNA-binding domain superfamily/Winged helix DNA-binding domain"/>
    <property type="match status" value="1"/>
</dbReference>
<keyword evidence="7" id="KW-1185">Reference proteome</keyword>
<evidence type="ECO:0000313" key="6">
    <source>
        <dbReference type="EMBL" id="MBL1112836.1"/>
    </source>
</evidence>
<dbReference type="Gene3D" id="3.40.190.290">
    <property type="match status" value="1"/>
</dbReference>
<dbReference type="InterPro" id="IPR036390">
    <property type="entry name" value="WH_DNA-bd_sf"/>
</dbReference>
<keyword evidence="4" id="KW-0804">Transcription</keyword>
<proteinExistence type="inferred from homology"/>
<evidence type="ECO:0000256" key="1">
    <source>
        <dbReference type="ARBA" id="ARBA00009437"/>
    </source>
</evidence>
<gene>
    <name evidence="6" type="ORF">JK364_10580</name>
</gene>
<dbReference type="Pfam" id="PF03466">
    <property type="entry name" value="LysR_substrate"/>
    <property type="match status" value="1"/>
</dbReference>
<dbReference type="SUPFAM" id="SSF46785">
    <property type="entry name" value="Winged helix' DNA-binding domain"/>
    <property type="match status" value="1"/>
</dbReference>
<name>A0ABS1PKB0_9ACTN</name>
<dbReference type="PROSITE" id="PS50931">
    <property type="entry name" value="HTH_LYSR"/>
    <property type="match status" value="1"/>
</dbReference>
<dbReference type="InterPro" id="IPR000847">
    <property type="entry name" value="LysR_HTH_N"/>
</dbReference>
<dbReference type="InterPro" id="IPR050950">
    <property type="entry name" value="HTH-type_LysR_regulators"/>
</dbReference>
<comment type="similarity">
    <text evidence="1">Belongs to the LysR transcriptional regulatory family.</text>
</comment>
<comment type="caution">
    <text evidence="6">The sequence shown here is derived from an EMBL/GenBank/DDBJ whole genome shotgun (WGS) entry which is preliminary data.</text>
</comment>
<dbReference type="InterPro" id="IPR005119">
    <property type="entry name" value="LysR_subst-bd"/>
</dbReference>
<dbReference type="PANTHER" id="PTHR30419">
    <property type="entry name" value="HTH-TYPE TRANSCRIPTIONAL REGULATOR YBHD"/>
    <property type="match status" value="1"/>
</dbReference>